<dbReference type="EMBL" id="CP111020">
    <property type="protein sequence ID" value="WAR15001.1"/>
    <property type="molecule type" value="Genomic_DNA"/>
</dbReference>
<dbReference type="Proteomes" id="UP001164746">
    <property type="component" value="Chromosome 9"/>
</dbReference>
<evidence type="ECO:0000313" key="2">
    <source>
        <dbReference type="EMBL" id="WAR15001.1"/>
    </source>
</evidence>
<feature type="signal peptide" evidence="1">
    <location>
        <begin position="1"/>
        <end position="19"/>
    </location>
</feature>
<name>A0ABY7F1R3_MYAAR</name>
<protein>
    <submittedName>
        <fullName evidence="2">Uncharacterized protein</fullName>
    </submittedName>
</protein>
<reference evidence="2" key="1">
    <citation type="submission" date="2022-11" db="EMBL/GenBank/DDBJ databases">
        <title>Centuries of genome instability and evolution in soft-shell clam transmissible cancer (bioRxiv).</title>
        <authorList>
            <person name="Hart S.F.M."/>
            <person name="Yonemitsu M.A."/>
            <person name="Giersch R.M."/>
            <person name="Beal B.F."/>
            <person name="Arriagada G."/>
            <person name="Davis B.W."/>
            <person name="Ostrander E.A."/>
            <person name="Goff S.P."/>
            <person name="Metzger M.J."/>
        </authorList>
    </citation>
    <scope>NUCLEOTIDE SEQUENCE</scope>
    <source>
        <strain evidence="2">MELC-2E11</strain>
        <tissue evidence="2">Siphon/mantle</tissue>
    </source>
</reference>
<evidence type="ECO:0000256" key="1">
    <source>
        <dbReference type="SAM" id="SignalP"/>
    </source>
</evidence>
<keyword evidence="3" id="KW-1185">Reference proteome</keyword>
<feature type="chain" id="PRO_5045701192" evidence="1">
    <location>
        <begin position="20"/>
        <end position="80"/>
    </location>
</feature>
<gene>
    <name evidence="2" type="ORF">MAR_005106</name>
</gene>
<proteinExistence type="predicted"/>
<organism evidence="2 3">
    <name type="scientific">Mya arenaria</name>
    <name type="common">Soft-shell clam</name>
    <dbReference type="NCBI Taxonomy" id="6604"/>
    <lineage>
        <taxon>Eukaryota</taxon>
        <taxon>Metazoa</taxon>
        <taxon>Spiralia</taxon>
        <taxon>Lophotrochozoa</taxon>
        <taxon>Mollusca</taxon>
        <taxon>Bivalvia</taxon>
        <taxon>Autobranchia</taxon>
        <taxon>Heteroconchia</taxon>
        <taxon>Euheterodonta</taxon>
        <taxon>Imparidentia</taxon>
        <taxon>Neoheterodontei</taxon>
        <taxon>Myida</taxon>
        <taxon>Myoidea</taxon>
        <taxon>Myidae</taxon>
        <taxon>Mya</taxon>
    </lineage>
</organism>
<accession>A0ABY7F1R3</accession>
<evidence type="ECO:0000313" key="3">
    <source>
        <dbReference type="Proteomes" id="UP001164746"/>
    </source>
</evidence>
<sequence length="80" mass="7804">MKGLMVVALLACLAVVALGQMGGGIGAISGGGSGGGSLVNQMKAMQALSGRTQGSGMGMGLDLPTFAMLHASANNSDMNY</sequence>
<keyword evidence="1" id="KW-0732">Signal</keyword>